<dbReference type="PANTHER" id="PTHR33545:SF5">
    <property type="entry name" value="UPF0750 MEMBRANE PROTEIN YITT"/>
    <property type="match status" value="1"/>
</dbReference>
<dbReference type="Proteomes" id="UP000663981">
    <property type="component" value="Unassembled WGS sequence"/>
</dbReference>
<keyword evidence="4 6" id="KW-1133">Transmembrane helix</keyword>
<evidence type="ECO:0000256" key="2">
    <source>
        <dbReference type="ARBA" id="ARBA00022475"/>
    </source>
</evidence>
<organism evidence="7 8">
    <name type="scientific">Metabacillus bambusae</name>
    <dbReference type="NCBI Taxonomy" id="2795218"/>
    <lineage>
        <taxon>Bacteria</taxon>
        <taxon>Bacillati</taxon>
        <taxon>Bacillota</taxon>
        <taxon>Bacilli</taxon>
        <taxon>Bacillales</taxon>
        <taxon>Bacillaceae</taxon>
        <taxon>Metabacillus</taxon>
    </lineage>
</organism>
<feature type="transmembrane region" description="Helical" evidence="6">
    <location>
        <begin position="99"/>
        <end position="120"/>
    </location>
</feature>
<dbReference type="InterPro" id="IPR051461">
    <property type="entry name" value="UPF0750_membrane"/>
</dbReference>
<evidence type="ECO:0000256" key="1">
    <source>
        <dbReference type="ARBA" id="ARBA00004651"/>
    </source>
</evidence>
<proteinExistence type="predicted"/>
<comment type="caution">
    <text evidence="7">The sequence shown here is derived from an EMBL/GenBank/DDBJ whole genome shotgun (WGS) entry which is preliminary data.</text>
</comment>
<accession>A0ABS3N193</accession>
<dbReference type="PANTHER" id="PTHR33545">
    <property type="entry name" value="UPF0750 MEMBRANE PROTEIN YITT-RELATED"/>
    <property type="match status" value="1"/>
</dbReference>
<protein>
    <submittedName>
        <fullName evidence="7">YitT family protein</fullName>
    </submittedName>
</protein>
<evidence type="ECO:0000256" key="6">
    <source>
        <dbReference type="SAM" id="Phobius"/>
    </source>
</evidence>
<reference evidence="7 8" key="1">
    <citation type="submission" date="2021-03" db="EMBL/GenBank/DDBJ databases">
        <title>Whole genome sequence of Metabacillus bambusae BG109.</title>
        <authorList>
            <person name="Jeong J.W."/>
        </authorList>
    </citation>
    <scope>NUCLEOTIDE SEQUENCE [LARGE SCALE GENOMIC DNA]</scope>
    <source>
        <strain evidence="7 8">BG109</strain>
    </source>
</reference>
<feature type="transmembrane region" description="Helical" evidence="6">
    <location>
        <begin position="168"/>
        <end position="185"/>
    </location>
</feature>
<sequence>MNLFKKLIYVLFGLIITSLGIKLLSDSLLTFGGTAGIATILTYVSNVPWGVLFFIVNLPFFIISIQELGKWFTISSLLSITGISFIREWFDLFIPAFEMNIVIAAIISGLLIGFGVTFVLNNGSSLGGIHILGLYIDKKFGFNRGLVLFVCDSLIILFALAMVGWFKALLSISCIFIASSIIGRYKKSPIKEMERDQEEDQLVGKGLHS</sequence>
<comment type="subcellular location">
    <subcellularLocation>
        <location evidence="1">Cell membrane</location>
        <topology evidence="1">Multi-pass membrane protein</topology>
    </subcellularLocation>
</comment>
<keyword evidence="5 6" id="KW-0472">Membrane</keyword>
<evidence type="ECO:0000313" key="7">
    <source>
        <dbReference type="EMBL" id="MBO1512061.1"/>
    </source>
</evidence>
<dbReference type="InterPro" id="IPR003740">
    <property type="entry name" value="YitT"/>
</dbReference>
<dbReference type="Pfam" id="PF02588">
    <property type="entry name" value="YitT_membrane"/>
    <property type="match status" value="1"/>
</dbReference>
<dbReference type="EMBL" id="JAGDEL010000006">
    <property type="protein sequence ID" value="MBO1512061.1"/>
    <property type="molecule type" value="Genomic_DNA"/>
</dbReference>
<name>A0ABS3N193_9BACI</name>
<feature type="transmembrane region" description="Helical" evidence="6">
    <location>
        <begin position="7"/>
        <end position="25"/>
    </location>
</feature>
<keyword evidence="3 6" id="KW-0812">Transmembrane</keyword>
<feature type="transmembrane region" description="Helical" evidence="6">
    <location>
        <begin position="68"/>
        <end position="87"/>
    </location>
</feature>
<dbReference type="RefSeq" id="WP_207977699.1">
    <property type="nucleotide sequence ID" value="NZ_JAGDEL010000006.1"/>
</dbReference>
<evidence type="ECO:0000256" key="3">
    <source>
        <dbReference type="ARBA" id="ARBA00022692"/>
    </source>
</evidence>
<evidence type="ECO:0000256" key="5">
    <source>
        <dbReference type="ARBA" id="ARBA00023136"/>
    </source>
</evidence>
<evidence type="ECO:0000256" key="4">
    <source>
        <dbReference type="ARBA" id="ARBA00022989"/>
    </source>
</evidence>
<gene>
    <name evidence="7" type="ORF">I7822_10315</name>
</gene>
<feature type="transmembrane region" description="Helical" evidence="6">
    <location>
        <begin position="31"/>
        <end position="56"/>
    </location>
</feature>
<evidence type="ECO:0000313" key="8">
    <source>
        <dbReference type="Proteomes" id="UP000663981"/>
    </source>
</evidence>
<keyword evidence="2" id="KW-1003">Cell membrane</keyword>
<feature type="transmembrane region" description="Helical" evidence="6">
    <location>
        <begin position="141"/>
        <end position="162"/>
    </location>
</feature>
<keyword evidence="8" id="KW-1185">Reference proteome</keyword>